<dbReference type="Gene3D" id="3.30.1340.30">
    <property type="match status" value="1"/>
</dbReference>
<feature type="compositionally biased region" description="Low complexity" evidence="1">
    <location>
        <begin position="181"/>
        <end position="201"/>
    </location>
</feature>
<feature type="compositionally biased region" description="Polar residues" evidence="1">
    <location>
        <begin position="109"/>
        <end position="132"/>
    </location>
</feature>
<comment type="caution">
    <text evidence="4">The sequence shown here is derived from an EMBL/GenBank/DDBJ whole genome shotgun (WGS) entry which is preliminary data.</text>
</comment>
<dbReference type="Proteomes" id="UP000589520">
    <property type="component" value="Unassembled WGS sequence"/>
</dbReference>
<dbReference type="RefSeq" id="WP_179491882.1">
    <property type="nucleotide sequence ID" value="NZ_JACCCW010000002.1"/>
</dbReference>
<reference evidence="4 5" key="1">
    <citation type="submission" date="2020-07" db="EMBL/GenBank/DDBJ databases">
        <title>Genomic Encyclopedia of Type Strains, Phase IV (KMG-V): Genome sequencing to study the core and pangenomes of soil and plant-associated prokaryotes.</title>
        <authorList>
            <person name="Whitman W."/>
        </authorList>
    </citation>
    <scope>NUCLEOTIDE SEQUENCE [LARGE SCALE GENOMIC DNA]</scope>
    <source>
        <strain evidence="4 5">X4EP2</strain>
    </source>
</reference>
<accession>A0A7Y9PID3</accession>
<proteinExistence type="predicted"/>
<feature type="compositionally biased region" description="Polar residues" evidence="1">
    <location>
        <begin position="160"/>
        <end position="174"/>
    </location>
</feature>
<feature type="signal peptide" evidence="2">
    <location>
        <begin position="1"/>
        <end position="29"/>
    </location>
</feature>
<feature type="domain" description="BON" evidence="3">
    <location>
        <begin position="38"/>
        <end position="106"/>
    </location>
</feature>
<organism evidence="4 5">
    <name type="scientific">Granulicella arctica</name>
    <dbReference type="NCBI Taxonomy" id="940613"/>
    <lineage>
        <taxon>Bacteria</taxon>
        <taxon>Pseudomonadati</taxon>
        <taxon>Acidobacteriota</taxon>
        <taxon>Terriglobia</taxon>
        <taxon>Terriglobales</taxon>
        <taxon>Acidobacteriaceae</taxon>
        <taxon>Granulicella</taxon>
    </lineage>
</organism>
<name>A0A7Y9PID3_9BACT</name>
<dbReference type="PANTHER" id="PTHR34606">
    <property type="entry name" value="BON DOMAIN-CONTAINING PROTEIN"/>
    <property type="match status" value="1"/>
</dbReference>
<dbReference type="EMBL" id="JACCCW010000002">
    <property type="protein sequence ID" value="NYF80465.1"/>
    <property type="molecule type" value="Genomic_DNA"/>
</dbReference>
<dbReference type="PANTHER" id="PTHR34606:SF15">
    <property type="entry name" value="BON DOMAIN-CONTAINING PROTEIN"/>
    <property type="match status" value="1"/>
</dbReference>
<gene>
    <name evidence="4" type="ORF">HDF17_002785</name>
</gene>
<dbReference type="Pfam" id="PF04972">
    <property type="entry name" value="BON"/>
    <property type="match status" value="1"/>
</dbReference>
<dbReference type="SMART" id="SM00749">
    <property type="entry name" value="BON"/>
    <property type="match status" value="1"/>
</dbReference>
<evidence type="ECO:0000256" key="1">
    <source>
        <dbReference type="SAM" id="MobiDB-lite"/>
    </source>
</evidence>
<keyword evidence="2" id="KW-0732">Signal</keyword>
<dbReference type="AlphaFoldDB" id="A0A7Y9PID3"/>
<evidence type="ECO:0000259" key="3">
    <source>
        <dbReference type="PROSITE" id="PS50914"/>
    </source>
</evidence>
<dbReference type="InterPro" id="IPR007055">
    <property type="entry name" value="BON_dom"/>
</dbReference>
<feature type="chain" id="PRO_5030713783" description="BON domain-containing protein" evidence="2">
    <location>
        <begin position="30"/>
        <end position="425"/>
    </location>
</feature>
<keyword evidence="5" id="KW-1185">Reference proteome</keyword>
<dbReference type="InterPro" id="IPR051686">
    <property type="entry name" value="Lipoprotein_DolP"/>
</dbReference>
<evidence type="ECO:0000313" key="4">
    <source>
        <dbReference type="EMBL" id="NYF80465.1"/>
    </source>
</evidence>
<dbReference type="InterPro" id="IPR014004">
    <property type="entry name" value="Transpt-assoc_nodulatn_dom_bac"/>
</dbReference>
<feature type="region of interest" description="Disordered" evidence="1">
    <location>
        <begin position="107"/>
        <end position="215"/>
    </location>
</feature>
<evidence type="ECO:0000313" key="5">
    <source>
        <dbReference type="Proteomes" id="UP000589520"/>
    </source>
</evidence>
<protein>
    <recommendedName>
        <fullName evidence="3">BON domain-containing protein</fullName>
    </recommendedName>
</protein>
<sequence length="425" mass="43698">MHQHGGYQRVSKTVLALAGVVLLGAQAFAQTNQTATEPDAQIEANVLKALAGSPQLASENIVTNTVYGTVTLSGTVKDEPTRLLAENLASRAEGVKKVVDELTLGTPADAQNTAPSAQPDADQSQGQLQSDGTMAPPPQSQAQHAPDPDVYATQHGLDTPSGQSNPPDDSANNSQPPPQPTYRQPYNGNNQPYPPNQQYAQQPPPYGAQVGGRPVTVPPGSLLRIRINEGLDSKHTQPGTPFDAIVLNDVVADGAVAIPRGASVQGVVVDAKSGGVIKGHGELQLKLTQVTLGGATFPITSNVWTRDSADKSGQTIGSAVGMGAFGALIGAVAGGGPGAAIGAAAGGAAGIGTSAASGSRQVMIPSEAILTFHLTQPAPMTTISQAEMDRLSYGVPAGAPQMRRRYPPPPPGYYGPAYYARPYPY</sequence>
<evidence type="ECO:0000256" key="2">
    <source>
        <dbReference type="SAM" id="SignalP"/>
    </source>
</evidence>
<dbReference type="PROSITE" id="PS50914">
    <property type="entry name" value="BON"/>
    <property type="match status" value="1"/>
</dbReference>